<keyword evidence="3" id="KW-0805">Transcription regulation</keyword>
<evidence type="ECO:0008006" key="10">
    <source>
        <dbReference type="Google" id="ProtNLM"/>
    </source>
</evidence>
<comment type="subcellular location">
    <subcellularLocation>
        <location evidence="1">Nucleus</location>
    </subcellularLocation>
</comment>
<evidence type="ECO:0000256" key="7">
    <source>
        <dbReference type="SAM" id="MobiDB-lite"/>
    </source>
</evidence>
<evidence type="ECO:0000256" key="3">
    <source>
        <dbReference type="ARBA" id="ARBA00023015"/>
    </source>
</evidence>
<name>A0A9Q5I0E8_SANBA</name>
<dbReference type="GO" id="GO:0003681">
    <property type="term" value="F:bent DNA binding"/>
    <property type="evidence" value="ECO:0007669"/>
    <property type="project" value="TreeGrafter"/>
</dbReference>
<dbReference type="GO" id="GO:0001006">
    <property type="term" value="F:RNA polymerase III type 3 promoter sequence-specific DNA binding"/>
    <property type="evidence" value="ECO:0007669"/>
    <property type="project" value="TreeGrafter"/>
</dbReference>
<dbReference type="GO" id="GO:0000978">
    <property type="term" value="F:RNA polymerase II cis-regulatory region sequence-specific DNA binding"/>
    <property type="evidence" value="ECO:0007669"/>
    <property type="project" value="TreeGrafter"/>
</dbReference>
<feature type="compositionally biased region" description="Polar residues" evidence="7">
    <location>
        <begin position="94"/>
        <end position="107"/>
    </location>
</feature>
<keyword evidence="6" id="KW-0539">Nucleus</keyword>
<reference evidence="8" key="1">
    <citation type="submission" date="2016-06" db="EMBL/GenBank/DDBJ databases">
        <title>Draft Genome sequence of the fungus Inonotus baumii.</title>
        <authorList>
            <person name="Zhu H."/>
            <person name="Lin W."/>
        </authorList>
    </citation>
    <scope>NUCLEOTIDE SEQUENCE</scope>
    <source>
        <strain evidence="8">821</strain>
    </source>
</reference>
<proteinExistence type="inferred from homology"/>
<feature type="compositionally biased region" description="Polar residues" evidence="7">
    <location>
        <begin position="158"/>
        <end position="170"/>
    </location>
</feature>
<dbReference type="OrthoDB" id="3437960at2759"/>
<keyword evidence="5" id="KW-0804">Transcription</keyword>
<evidence type="ECO:0000313" key="9">
    <source>
        <dbReference type="Proteomes" id="UP000757232"/>
    </source>
</evidence>
<dbReference type="GO" id="GO:0001046">
    <property type="term" value="F:core promoter sequence-specific DNA binding"/>
    <property type="evidence" value="ECO:0007669"/>
    <property type="project" value="TreeGrafter"/>
</dbReference>
<feature type="region of interest" description="Disordered" evidence="7">
    <location>
        <begin position="93"/>
        <end position="131"/>
    </location>
</feature>
<accession>A0A9Q5I0E8</accession>
<dbReference type="EMBL" id="LNZH02000157">
    <property type="protein sequence ID" value="OCB89363.1"/>
    <property type="molecule type" value="Genomic_DNA"/>
</dbReference>
<feature type="region of interest" description="Disordered" evidence="7">
    <location>
        <begin position="157"/>
        <end position="195"/>
    </location>
</feature>
<dbReference type="GO" id="GO:0042796">
    <property type="term" value="P:snRNA transcription by RNA polymerase III"/>
    <property type="evidence" value="ECO:0007669"/>
    <property type="project" value="TreeGrafter"/>
</dbReference>
<evidence type="ECO:0000256" key="5">
    <source>
        <dbReference type="ARBA" id="ARBA00023163"/>
    </source>
</evidence>
<protein>
    <recommendedName>
        <fullName evidence="10">snRNA-activating protein complex subunit 3</fullName>
    </recommendedName>
</protein>
<dbReference type="PANTHER" id="PTHR13421:SF16">
    <property type="entry name" value="SNRNA-ACTIVATING PROTEIN COMPLEX SUBUNIT 3"/>
    <property type="match status" value="1"/>
</dbReference>
<dbReference type="AlphaFoldDB" id="A0A9Q5I0E8"/>
<keyword evidence="4" id="KW-0238">DNA-binding</keyword>
<feature type="compositionally biased region" description="Basic and acidic residues" evidence="7">
    <location>
        <begin position="117"/>
        <end position="129"/>
    </location>
</feature>
<evidence type="ECO:0000256" key="1">
    <source>
        <dbReference type="ARBA" id="ARBA00004123"/>
    </source>
</evidence>
<dbReference type="GO" id="GO:0005634">
    <property type="term" value="C:nucleus"/>
    <property type="evidence" value="ECO:0007669"/>
    <property type="project" value="UniProtKB-SubCell"/>
</dbReference>
<evidence type="ECO:0000313" key="8">
    <source>
        <dbReference type="EMBL" id="OCB89363.1"/>
    </source>
</evidence>
<dbReference type="GO" id="GO:0019185">
    <property type="term" value="C:snRNA-activating protein complex"/>
    <property type="evidence" value="ECO:0007669"/>
    <property type="project" value="TreeGrafter"/>
</dbReference>
<keyword evidence="9" id="KW-1185">Reference proteome</keyword>
<comment type="similarity">
    <text evidence="2">Belongs to the SNAPC3/SRD2 family.</text>
</comment>
<feature type="compositionally biased region" description="Low complexity" evidence="7">
    <location>
        <begin position="173"/>
        <end position="183"/>
    </location>
</feature>
<dbReference type="InterPro" id="IPR022042">
    <property type="entry name" value="snRNA-activating_su3"/>
</dbReference>
<dbReference type="Pfam" id="PF12251">
    <property type="entry name" value="SNAPC3"/>
    <property type="match status" value="1"/>
</dbReference>
<dbReference type="GO" id="GO:0042795">
    <property type="term" value="P:snRNA transcription by RNA polymerase II"/>
    <property type="evidence" value="ECO:0007669"/>
    <property type="project" value="TreeGrafter"/>
</dbReference>
<comment type="caution">
    <text evidence="8">The sequence shown here is derived from an EMBL/GenBank/DDBJ whole genome shotgun (WGS) entry which is preliminary data.</text>
</comment>
<gene>
    <name evidence="8" type="ORF">A7U60_g3453</name>
</gene>
<sequence length="430" mass="48124">MSTAAASYASEALVGPPSQLVSVHEFIHACSRSTGYDRATSTSDHPEERAIAEEFLAWLHSVADLQASLNETLSNPFKYAFLVRNHENIIDQIRSASKPHSSQTSKPVRSRKRKRTERSTTGEDDRLHPDVLQLQNSLESIALSCWSYPTDAALFTRPQKNSDLNTLTKPKSSRSSEQQQQQNEQHDASSSPPPITAKDEAILIISIYNRLSWGNHLSRSSQHAVLASQTIGDLYDVIPCPSNEIPHELRTEEGDGDIVGYNSDELPPHRGAVVCIEGVAFGDGQVENDYSVKLVQQMELLPEKKRKCITKGACMHDQRFVDLTIRVNEPYWLLHQGTCEHFLIIDTIRMLHPNDPKEGYPLTLHIAPPIIDLCMACSRVPAALSIVDDIRLGQSPFKICQPCWDLFGEPNDNTHTRVLVVPLPKYEHGW</sequence>
<evidence type="ECO:0000256" key="6">
    <source>
        <dbReference type="ARBA" id="ARBA00023242"/>
    </source>
</evidence>
<dbReference type="Proteomes" id="UP000757232">
    <property type="component" value="Unassembled WGS sequence"/>
</dbReference>
<organism evidence="8 9">
    <name type="scientific">Sanghuangporus baumii</name>
    <name type="common">Phellinus baumii</name>
    <dbReference type="NCBI Taxonomy" id="108892"/>
    <lineage>
        <taxon>Eukaryota</taxon>
        <taxon>Fungi</taxon>
        <taxon>Dikarya</taxon>
        <taxon>Basidiomycota</taxon>
        <taxon>Agaricomycotina</taxon>
        <taxon>Agaricomycetes</taxon>
        <taxon>Hymenochaetales</taxon>
        <taxon>Hymenochaetaceae</taxon>
        <taxon>Sanghuangporus</taxon>
    </lineage>
</organism>
<evidence type="ECO:0000256" key="2">
    <source>
        <dbReference type="ARBA" id="ARBA00010410"/>
    </source>
</evidence>
<evidence type="ECO:0000256" key="4">
    <source>
        <dbReference type="ARBA" id="ARBA00023125"/>
    </source>
</evidence>
<dbReference type="PANTHER" id="PTHR13421">
    <property type="entry name" value="SNRNA-ACTIVATING PROTEIN COMPLEX SUBUNIT 3"/>
    <property type="match status" value="1"/>
</dbReference>